<feature type="transmembrane region" description="Helical" evidence="2">
    <location>
        <begin position="59"/>
        <end position="79"/>
    </location>
</feature>
<proteinExistence type="predicted"/>
<dbReference type="EMBL" id="JBHUEY010000006">
    <property type="protein sequence ID" value="MFD1784616.1"/>
    <property type="molecule type" value="Genomic_DNA"/>
</dbReference>
<keyword evidence="2" id="KW-0472">Membrane</keyword>
<reference evidence="4" key="1">
    <citation type="journal article" date="2019" name="Int. J. Syst. Evol. Microbiol.">
        <title>The Global Catalogue of Microorganisms (GCM) 10K type strain sequencing project: providing services to taxonomists for standard genome sequencing and annotation.</title>
        <authorList>
            <consortium name="The Broad Institute Genomics Platform"/>
            <consortium name="The Broad Institute Genome Sequencing Center for Infectious Disease"/>
            <person name="Wu L."/>
            <person name="Ma J."/>
        </authorList>
    </citation>
    <scope>NUCLEOTIDE SEQUENCE [LARGE SCALE GENOMIC DNA]</scope>
    <source>
        <strain evidence="4">DFY28</strain>
    </source>
</reference>
<evidence type="ECO:0000313" key="3">
    <source>
        <dbReference type="EMBL" id="MFD1784616.1"/>
    </source>
</evidence>
<feature type="region of interest" description="Disordered" evidence="1">
    <location>
        <begin position="1"/>
        <end position="53"/>
    </location>
</feature>
<evidence type="ECO:0000256" key="2">
    <source>
        <dbReference type="SAM" id="Phobius"/>
    </source>
</evidence>
<gene>
    <name evidence="3" type="ORF">ACFSC0_14520</name>
</gene>
<name>A0ABW4N3T8_9CAUL</name>
<keyword evidence="2" id="KW-0812">Transmembrane</keyword>
<evidence type="ECO:0000313" key="4">
    <source>
        <dbReference type="Proteomes" id="UP001597237"/>
    </source>
</evidence>
<accession>A0ABW4N3T8</accession>
<organism evidence="3 4">
    <name type="scientific">Phenylobacterium terrae</name>
    <dbReference type="NCBI Taxonomy" id="2665495"/>
    <lineage>
        <taxon>Bacteria</taxon>
        <taxon>Pseudomonadati</taxon>
        <taxon>Pseudomonadota</taxon>
        <taxon>Alphaproteobacteria</taxon>
        <taxon>Caulobacterales</taxon>
        <taxon>Caulobacteraceae</taxon>
        <taxon>Phenylobacterium</taxon>
    </lineage>
</organism>
<dbReference type="Proteomes" id="UP001597237">
    <property type="component" value="Unassembled WGS sequence"/>
</dbReference>
<dbReference type="RefSeq" id="WP_377280759.1">
    <property type="nucleotide sequence ID" value="NZ_JBHRSI010000002.1"/>
</dbReference>
<keyword evidence="4" id="KW-1185">Reference proteome</keyword>
<feature type="compositionally biased region" description="Basic residues" evidence="1">
    <location>
        <begin position="23"/>
        <end position="32"/>
    </location>
</feature>
<keyword evidence="2" id="KW-1133">Transmembrane helix</keyword>
<evidence type="ECO:0000256" key="1">
    <source>
        <dbReference type="SAM" id="MobiDB-lite"/>
    </source>
</evidence>
<comment type="caution">
    <text evidence="3">The sequence shown here is derived from an EMBL/GenBank/DDBJ whole genome shotgun (WGS) entry which is preliminary data.</text>
</comment>
<feature type="compositionally biased region" description="Basic and acidic residues" evidence="1">
    <location>
        <begin position="1"/>
        <end position="22"/>
    </location>
</feature>
<protein>
    <submittedName>
        <fullName evidence="3">Uncharacterized protein</fullName>
    </submittedName>
</protein>
<sequence length="80" mass="8959">MSDMARKPNGHDHRPEVVDLRRYRQAAAKRKPQAAPPPPPNRGRRPGQREPFLGPRKNAGVILLIVLAVMLALWLLPALL</sequence>